<name>A0A397S6M8_9MOLU</name>
<accession>A0A397S6M8</accession>
<feature type="coiled-coil region" evidence="1">
    <location>
        <begin position="55"/>
        <end position="279"/>
    </location>
</feature>
<dbReference type="OrthoDB" id="3224137at2"/>
<dbReference type="InterPro" id="IPR019219">
    <property type="entry name" value="DUF2130"/>
</dbReference>
<dbReference type="Pfam" id="PF09903">
    <property type="entry name" value="DUF2130"/>
    <property type="match status" value="1"/>
</dbReference>
<gene>
    <name evidence="2" type="ORF">EI71_00697</name>
</gene>
<evidence type="ECO:0000256" key="1">
    <source>
        <dbReference type="SAM" id="Coils"/>
    </source>
</evidence>
<evidence type="ECO:0000313" key="3">
    <source>
        <dbReference type="Proteomes" id="UP000266506"/>
    </source>
</evidence>
<dbReference type="InParanoid" id="A0A397S6M8"/>
<comment type="caution">
    <text evidence="2">The sequence shown here is derived from an EMBL/GenBank/DDBJ whole genome shotgun (WGS) entry which is preliminary data.</text>
</comment>
<dbReference type="Proteomes" id="UP000266506">
    <property type="component" value="Unassembled WGS sequence"/>
</dbReference>
<dbReference type="EMBL" id="QXEV01000005">
    <property type="protein sequence ID" value="RIA77914.1"/>
    <property type="molecule type" value="Genomic_DNA"/>
</dbReference>
<organism evidence="2 3">
    <name type="scientific">Anaeroplasma bactoclasticum</name>
    <dbReference type="NCBI Taxonomy" id="2088"/>
    <lineage>
        <taxon>Bacteria</taxon>
        <taxon>Bacillati</taxon>
        <taxon>Mycoplasmatota</taxon>
        <taxon>Mollicutes</taxon>
        <taxon>Anaeroplasmatales</taxon>
        <taxon>Anaeroplasmataceae</taxon>
        <taxon>Anaeroplasma</taxon>
    </lineage>
</organism>
<sequence length="541" mass="62756">MKVKYVVKDQTTLELQETAQKGDIIDLTEEISIDTSSIEKRINAEIDAGKDRIYAQKIEAEKKALNAETEKNRVELKAELEGKIKNLEKELQKQQELNAEKLKHAEENKTQALVNLSKQLEANYSKEIAELKGKLERADKERELAVEQESKKNSEELSKKQQEISRLEVEAKNFKEAAQMEKKIAVEEEIKKKNEELAKKNEEITKLNAEATAFKKQAEADKELAVSKSLASQKELLASKEQEIIKLKGDLQVQEQQSKNELESQRKTFDTQLKLMQEQVEQYKDFKQSLSTKKLGDTLEEHCLNEFNKYRMTAFQNVYFAKDNDASSGSKGDFIYRENGEDGSEVLSIMFEMKNEMESTESKHKNETFFKELDKDRKEKKCEYAVLVSMLEKDNEFYNQGIADVSYQYPKMYVIRPQFFIPLITILRNCAYNAYKYKVEMNQYKMANIDVTNFENKLNDFKTGFMGNYNSAAKNFEEAIKDIDATIKKMEDIKKHLQTTQNQLRLANNKVDEVSIKKLTYNNPTMKKMFAEAKEENTSSD</sequence>
<evidence type="ECO:0000313" key="2">
    <source>
        <dbReference type="EMBL" id="RIA77914.1"/>
    </source>
</evidence>
<proteinExistence type="predicted"/>
<feature type="coiled-coil region" evidence="1">
    <location>
        <begin position="473"/>
        <end position="517"/>
    </location>
</feature>
<dbReference type="AlphaFoldDB" id="A0A397S6M8"/>
<reference evidence="2 3" key="1">
    <citation type="submission" date="2018-08" db="EMBL/GenBank/DDBJ databases">
        <title>Genomic Encyclopedia of Archaeal and Bacterial Type Strains, Phase II (KMG-II): from individual species to whole genera.</title>
        <authorList>
            <person name="Goeker M."/>
        </authorList>
    </citation>
    <scope>NUCLEOTIDE SEQUENCE [LARGE SCALE GENOMIC DNA]</scope>
    <source>
        <strain evidence="2 3">ATCC 27112</strain>
    </source>
</reference>
<keyword evidence="1" id="KW-0175">Coiled coil</keyword>
<evidence type="ECO:0008006" key="4">
    <source>
        <dbReference type="Google" id="ProtNLM"/>
    </source>
</evidence>
<protein>
    <recommendedName>
        <fullName evidence="4">DUF2130 domain-containing protein</fullName>
    </recommendedName>
</protein>
<dbReference type="RefSeq" id="WP_119015864.1">
    <property type="nucleotide sequence ID" value="NZ_QXEV01000005.1"/>
</dbReference>
<keyword evidence="3" id="KW-1185">Reference proteome</keyword>